<comment type="caution">
    <text evidence="1">The sequence shown here is derived from an EMBL/GenBank/DDBJ whole genome shotgun (WGS) entry which is preliminary data.</text>
</comment>
<dbReference type="InterPro" id="IPR036322">
    <property type="entry name" value="WD40_repeat_dom_sf"/>
</dbReference>
<reference evidence="1" key="1">
    <citation type="submission" date="2020-05" db="EMBL/GenBank/DDBJ databases">
        <title>Phylogenomic resolution of chytrid fungi.</title>
        <authorList>
            <person name="Stajich J.E."/>
            <person name="Amses K."/>
            <person name="Simmons R."/>
            <person name="Seto K."/>
            <person name="Myers J."/>
            <person name="Bonds A."/>
            <person name="Quandt C.A."/>
            <person name="Barry K."/>
            <person name="Liu P."/>
            <person name="Grigoriev I."/>
            <person name="Longcore J.E."/>
            <person name="James T.Y."/>
        </authorList>
    </citation>
    <scope>NUCLEOTIDE SEQUENCE</scope>
    <source>
        <strain evidence="1">PLAUS21</strain>
    </source>
</reference>
<dbReference type="SUPFAM" id="SSF50978">
    <property type="entry name" value="WD40 repeat-like"/>
    <property type="match status" value="1"/>
</dbReference>
<sequence>MQKLISCQDQIQCADEKDGIILVSTKSELRIYEDNKLKTFFKTGQEALQVKIHDYYYALFSDKLVKYDNSTYTTAFNIQANAFDIDTFTGFITDTSIQIYDEELILEYPIKYRGVAIKFNPNKPDQFIYGLVNGTIQIMNINMEIVHSIYYPGILYSLDWNAGLIGVIIDQKWLIYDYKQNTPIHSDNINGSLFKFNKNRSGMFCILSPNKLYLYSSGYTRVPNTFNVKNSKFLTWENELKVCHTRFVSLVQ</sequence>
<organism evidence="1 2">
    <name type="scientific">Boothiomyces macroporosus</name>
    <dbReference type="NCBI Taxonomy" id="261099"/>
    <lineage>
        <taxon>Eukaryota</taxon>
        <taxon>Fungi</taxon>
        <taxon>Fungi incertae sedis</taxon>
        <taxon>Chytridiomycota</taxon>
        <taxon>Chytridiomycota incertae sedis</taxon>
        <taxon>Chytridiomycetes</taxon>
        <taxon>Rhizophydiales</taxon>
        <taxon>Terramycetaceae</taxon>
        <taxon>Boothiomyces</taxon>
    </lineage>
</organism>
<dbReference type="EMBL" id="JADGKB010000178">
    <property type="protein sequence ID" value="KAJ3251542.1"/>
    <property type="molecule type" value="Genomic_DNA"/>
</dbReference>
<keyword evidence="2" id="KW-1185">Reference proteome</keyword>
<dbReference type="AlphaFoldDB" id="A0AAD5U9H4"/>
<protein>
    <submittedName>
        <fullName evidence="1">Uncharacterized protein</fullName>
    </submittedName>
</protein>
<dbReference type="Proteomes" id="UP001210925">
    <property type="component" value="Unassembled WGS sequence"/>
</dbReference>
<evidence type="ECO:0000313" key="1">
    <source>
        <dbReference type="EMBL" id="KAJ3251542.1"/>
    </source>
</evidence>
<proteinExistence type="predicted"/>
<name>A0AAD5U9H4_9FUNG</name>
<accession>A0AAD5U9H4</accession>
<evidence type="ECO:0000313" key="2">
    <source>
        <dbReference type="Proteomes" id="UP001210925"/>
    </source>
</evidence>
<gene>
    <name evidence="1" type="ORF">HK103_002258</name>
</gene>